<dbReference type="Proteomes" id="UP000464954">
    <property type="component" value="Chromosome"/>
</dbReference>
<protein>
    <submittedName>
        <fullName evidence="1">DUF2764 family protein</fullName>
    </submittedName>
</protein>
<dbReference type="KEGG" id="taer:GT409_06955"/>
<accession>A0A6P1M3L7</accession>
<dbReference type="Pfam" id="PF10962">
    <property type="entry name" value="DUF2764"/>
    <property type="match status" value="1"/>
</dbReference>
<keyword evidence="2" id="KW-1185">Reference proteome</keyword>
<reference evidence="1 2" key="1">
    <citation type="submission" date="2020-01" db="EMBL/GenBank/DDBJ databases">
        <title>Ponticoccus aerotolerans gen. nov., sp. nov., an anaerobic bacterium and proposal of Ponticoccusceae fam. nov., Ponticoccusles ord. nov. and Ponticoccuse classis nov. in the phylum Kiritimatiellaeota.</title>
        <authorList>
            <person name="Zhou L.Y."/>
            <person name="Du Z.J."/>
        </authorList>
    </citation>
    <scope>NUCLEOTIDE SEQUENCE [LARGE SCALE GENOMIC DNA]</scope>
    <source>
        <strain evidence="1 2">S-5007</strain>
    </source>
</reference>
<dbReference type="InterPro" id="IPR024492">
    <property type="entry name" value="DUF2764"/>
</dbReference>
<dbReference type="EMBL" id="CP047593">
    <property type="protein sequence ID" value="QHI69200.1"/>
    <property type="molecule type" value="Genomic_DNA"/>
</dbReference>
<gene>
    <name evidence="1" type="ORF">GT409_06955</name>
</gene>
<organism evidence="1 2">
    <name type="scientific">Tichowtungia aerotolerans</name>
    <dbReference type="NCBI Taxonomy" id="2697043"/>
    <lineage>
        <taxon>Bacteria</taxon>
        <taxon>Pseudomonadati</taxon>
        <taxon>Kiritimatiellota</taxon>
        <taxon>Tichowtungiia</taxon>
        <taxon>Tichowtungiales</taxon>
        <taxon>Tichowtungiaceae</taxon>
        <taxon>Tichowtungia</taxon>
    </lineage>
</organism>
<name>A0A6P1M3L7_9BACT</name>
<evidence type="ECO:0000313" key="2">
    <source>
        <dbReference type="Proteomes" id="UP000464954"/>
    </source>
</evidence>
<proteinExistence type="predicted"/>
<dbReference type="RefSeq" id="WP_160628268.1">
    <property type="nucleotide sequence ID" value="NZ_CP047593.1"/>
</dbReference>
<dbReference type="AlphaFoldDB" id="A0A6P1M3L7"/>
<sequence length="174" mass="19157">MKDYWYLVSSLPYLRFGEKPSMGAEAFRAACVGWLSEDELSVVDAVLDGREPPAGTASAWWNGEVQLRDAVVRVRAKNRGTDASPFMKPYAGFSATIEKMVTDAFTRPDPLEQEMELDRARWSLIEGQAVAEPFGFAAVLAFAVKVCIAERWAKMDDEAGKANVEELISGAVES</sequence>
<evidence type="ECO:0000313" key="1">
    <source>
        <dbReference type="EMBL" id="QHI69200.1"/>
    </source>
</evidence>